<dbReference type="Pfam" id="PF01153">
    <property type="entry name" value="Glypican"/>
    <property type="match status" value="1"/>
</dbReference>
<evidence type="ECO:0000256" key="13">
    <source>
        <dbReference type="RuleBase" id="RU003518"/>
    </source>
</evidence>
<keyword evidence="16" id="KW-1185">Reference proteome</keyword>
<keyword evidence="9" id="KW-1015">Disulfide bond</keyword>
<keyword evidence="12 14" id="KW-0449">Lipoprotein</keyword>
<evidence type="ECO:0000256" key="6">
    <source>
        <dbReference type="ARBA" id="ARBA00022729"/>
    </source>
</evidence>
<dbReference type="OrthoDB" id="9378285at2759"/>
<keyword evidence="6" id="KW-0732">Signal</keyword>
<dbReference type="GO" id="GO:0009986">
    <property type="term" value="C:cell surface"/>
    <property type="evidence" value="ECO:0007669"/>
    <property type="project" value="TreeGrafter"/>
</dbReference>
<keyword evidence="7 14" id="KW-0654">Proteoglycan</keyword>
<dbReference type="InterPro" id="IPR001863">
    <property type="entry name" value="Glypican"/>
</dbReference>
<dbReference type="GO" id="GO:1905475">
    <property type="term" value="P:regulation of protein localization to membrane"/>
    <property type="evidence" value="ECO:0007669"/>
    <property type="project" value="TreeGrafter"/>
</dbReference>
<comment type="function">
    <text evidence="14">Cell surface proteoglycan.</text>
</comment>
<keyword evidence="11 14" id="KW-0357">Heparan sulfate</keyword>
<evidence type="ECO:0000313" key="16">
    <source>
        <dbReference type="Proteomes" id="UP000812440"/>
    </source>
</evidence>
<evidence type="ECO:0000256" key="3">
    <source>
        <dbReference type="ARBA" id="ARBA00014712"/>
    </source>
</evidence>
<comment type="subcellular location">
    <subcellularLocation>
        <location evidence="1">Cell membrane</location>
        <topology evidence="1">Lipid-anchor</topology>
        <topology evidence="1">GPI-anchor</topology>
        <orientation evidence="1">Extracellular side</orientation>
    </subcellularLocation>
</comment>
<dbReference type="AlphaFoldDB" id="A0A8T2JXB3"/>
<organism evidence="15 16">
    <name type="scientific">Hymenochirus boettgeri</name>
    <name type="common">Congo dwarf clawed frog</name>
    <dbReference type="NCBI Taxonomy" id="247094"/>
    <lineage>
        <taxon>Eukaryota</taxon>
        <taxon>Metazoa</taxon>
        <taxon>Chordata</taxon>
        <taxon>Craniata</taxon>
        <taxon>Vertebrata</taxon>
        <taxon>Euteleostomi</taxon>
        <taxon>Amphibia</taxon>
        <taxon>Batrachia</taxon>
        <taxon>Anura</taxon>
        <taxon>Pipoidea</taxon>
        <taxon>Pipidae</taxon>
        <taxon>Pipinae</taxon>
        <taxon>Hymenochirus</taxon>
    </lineage>
</organism>
<dbReference type="GO" id="GO:0016477">
    <property type="term" value="P:cell migration"/>
    <property type="evidence" value="ECO:0007669"/>
    <property type="project" value="TreeGrafter"/>
</dbReference>
<evidence type="ECO:0000313" key="15">
    <source>
        <dbReference type="EMBL" id="KAG8448313.1"/>
    </source>
</evidence>
<comment type="caution">
    <text evidence="15">The sequence shown here is derived from an EMBL/GenBank/DDBJ whole genome shotgun (WGS) entry which is preliminary data.</text>
</comment>
<dbReference type="GO" id="GO:0005576">
    <property type="term" value="C:extracellular region"/>
    <property type="evidence" value="ECO:0007669"/>
    <property type="project" value="TreeGrafter"/>
</dbReference>
<dbReference type="Proteomes" id="UP000812440">
    <property type="component" value="Chromosome 8_10"/>
</dbReference>
<evidence type="ECO:0000256" key="2">
    <source>
        <dbReference type="ARBA" id="ARBA00010260"/>
    </source>
</evidence>
<dbReference type="GO" id="GO:0098552">
    <property type="term" value="C:side of membrane"/>
    <property type="evidence" value="ECO:0007669"/>
    <property type="project" value="UniProtKB-KW"/>
</dbReference>
<evidence type="ECO:0000256" key="9">
    <source>
        <dbReference type="ARBA" id="ARBA00023157"/>
    </source>
</evidence>
<evidence type="ECO:0000256" key="5">
    <source>
        <dbReference type="ARBA" id="ARBA00022622"/>
    </source>
</evidence>
<keyword evidence="8 14" id="KW-0472">Membrane</keyword>
<sequence length="152" mass="17584">MELGCEVRIFTNYIINKLCTPPKHRISRSVHNGGDNSKKTFNTYTGHEETLSGKRREFVAKLKTYSNFYSSLPVQVCHHSTVMENDTFCWNGHEIVERFNPYPVKNGLKFHASHQQEGKSKGSEPVVNQIIDKLNHINQVSLIIILLDFYRF</sequence>
<reference evidence="15" key="1">
    <citation type="thesis" date="2020" institute="ProQuest LLC" country="789 East Eisenhower Parkway, Ann Arbor, MI, USA">
        <title>Comparative Genomics and Chromosome Evolution.</title>
        <authorList>
            <person name="Mudd A.B."/>
        </authorList>
    </citation>
    <scope>NUCLEOTIDE SEQUENCE</scope>
    <source>
        <strain evidence="15">Female2</strain>
        <tissue evidence="15">Blood</tissue>
    </source>
</reference>
<evidence type="ECO:0000256" key="4">
    <source>
        <dbReference type="ARBA" id="ARBA00022475"/>
    </source>
</evidence>
<keyword evidence="4" id="KW-1003">Cell membrane</keyword>
<gene>
    <name evidence="15" type="ORF">GDO86_015415</name>
</gene>
<dbReference type="PANTHER" id="PTHR10822">
    <property type="entry name" value="GLYPICAN"/>
    <property type="match status" value="1"/>
</dbReference>
<name>A0A8T2JXB3_9PIPI</name>
<evidence type="ECO:0000256" key="12">
    <source>
        <dbReference type="ARBA" id="ARBA00023288"/>
    </source>
</evidence>
<proteinExistence type="inferred from homology"/>
<keyword evidence="5 14" id="KW-0336">GPI-anchor</keyword>
<evidence type="ECO:0000256" key="8">
    <source>
        <dbReference type="ARBA" id="ARBA00023136"/>
    </source>
</evidence>
<evidence type="ECO:0000256" key="10">
    <source>
        <dbReference type="ARBA" id="ARBA00023180"/>
    </source>
</evidence>
<keyword evidence="10" id="KW-0325">Glycoprotein</keyword>
<dbReference type="EMBL" id="JAACNH010000003">
    <property type="protein sequence ID" value="KAG8448313.1"/>
    <property type="molecule type" value="Genomic_DNA"/>
</dbReference>
<comment type="similarity">
    <text evidence="2 13">Belongs to the glypican family.</text>
</comment>
<dbReference type="GO" id="GO:0090263">
    <property type="term" value="P:positive regulation of canonical Wnt signaling pathway"/>
    <property type="evidence" value="ECO:0007669"/>
    <property type="project" value="TreeGrafter"/>
</dbReference>
<accession>A0A8T2JXB3</accession>
<dbReference type="GO" id="GO:0005886">
    <property type="term" value="C:plasma membrane"/>
    <property type="evidence" value="ECO:0007669"/>
    <property type="project" value="UniProtKB-SubCell"/>
</dbReference>
<evidence type="ECO:0000256" key="1">
    <source>
        <dbReference type="ARBA" id="ARBA00004471"/>
    </source>
</evidence>
<evidence type="ECO:0000256" key="7">
    <source>
        <dbReference type="ARBA" id="ARBA00022974"/>
    </source>
</evidence>
<dbReference type="PANTHER" id="PTHR10822:SF4">
    <property type="entry name" value="GLYPICAN-3"/>
    <property type="match status" value="1"/>
</dbReference>
<protein>
    <recommendedName>
        <fullName evidence="3">Glypican-3</fullName>
    </recommendedName>
</protein>
<evidence type="ECO:0000256" key="11">
    <source>
        <dbReference type="ARBA" id="ARBA00023207"/>
    </source>
</evidence>
<evidence type="ECO:0000256" key="14">
    <source>
        <dbReference type="RuleBase" id="RU003519"/>
    </source>
</evidence>